<feature type="transmembrane region" description="Helical" evidence="1">
    <location>
        <begin position="48"/>
        <end position="75"/>
    </location>
</feature>
<dbReference type="AlphaFoldDB" id="A0A382SU80"/>
<protein>
    <recommendedName>
        <fullName evidence="3">DUF4190 domain-containing protein</fullName>
    </recommendedName>
</protein>
<evidence type="ECO:0008006" key="3">
    <source>
        <dbReference type="Google" id="ProtNLM"/>
    </source>
</evidence>
<feature type="transmembrane region" description="Helical" evidence="1">
    <location>
        <begin position="12"/>
        <end position="36"/>
    </location>
</feature>
<keyword evidence="1" id="KW-0812">Transmembrane</keyword>
<dbReference type="EMBL" id="UINC01131191">
    <property type="protein sequence ID" value="SVD12748.1"/>
    <property type="molecule type" value="Genomic_DNA"/>
</dbReference>
<sequence>MEIPRQKTHPLAIAGMVMAFIPIFNCLAFPVSIVALVRTNNNNLKYKGMGLCIAAIIVSLITSALMIPVVPLVVLPKLADAKRNTWAIQSIDNQRGIG</sequence>
<keyword evidence="1" id="KW-1133">Transmembrane helix</keyword>
<name>A0A382SU80_9ZZZZ</name>
<gene>
    <name evidence="2" type="ORF">METZ01_LOCUS365602</name>
</gene>
<evidence type="ECO:0000256" key="1">
    <source>
        <dbReference type="SAM" id="Phobius"/>
    </source>
</evidence>
<feature type="non-terminal residue" evidence="2">
    <location>
        <position position="98"/>
    </location>
</feature>
<accession>A0A382SU80</accession>
<organism evidence="2">
    <name type="scientific">marine metagenome</name>
    <dbReference type="NCBI Taxonomy" id="408172"/>
    <lineage>
        <taxon>unclassified sequences</taxon>
        <taxon>metagenomes</taxon>
        <taxon>ecological metagenomes</taxon>
    </lineage>
</organism>
<keyword evidence="1" id="KW-0472">Membrane</keyword>
<evidence type="ECO:0000313" key="2">
    <source>
        <dbReference type="EMBL" id="SVD12748.1"/>
    </source>
</evidence>
<proteinExistence type="predicted"/>
<reference evidence="2" key="1">
    <citation type="submission" date="2018-05" db="EMBL/GenBank/DDBJ databases">
        <authorList>
            <person name="Lanie J.A."/>
            <person name="Ng W.-L."/>
            <person name="Kazmierczak K.M."/>
            <person name="Andrzejewski T.M."/>
            <person name="Davidsen T.M."/>
            <person name="Wayne K.J."/>
            <person name="Tettelin H."/>
            <person name="Glass J.I."/>
            <person name="Rusch D."/>
            <person name="Podicherti R."/>
            <person name="Tsui H.-C.T."/>
            <person name="Winkler M.E."/>
        </authorList>
    </citation>
    <scope>NUCLEOTIDE SEQUENCE</scope>
</reference>